<keyword evidence="1" id="KW-1133">Transmembrane helix</keyword>
<gene>
    <name evidence="2" type="ORF">GCM10022257_21040</name>
</gene>
<feature type="transmembrane region" description="Helical" evidence="1">
    <location>
        <begin position="25"/>
        <end position="43"/>
    </location>
</feature>
<keyword evidence="3" id="KW-1185">Reference proteome</keyword>
<feature type="transmembrane region" description="Helical" evidence="1">
    <location>
        <begin position="49"/>
        <end position="67"/>
    </location>
</feature>
<sequence>MVISSNITLNFTYFVANKFNTILKYLNYILILIGAVIAIYAKVGANQNQYILISGIIVLMIGVYRIAKTIPSKNDEQNNNDLH</sequence>
<dbReference type="Proteomes" id="UP001500027">
    <property type="component" value="Unassembled WGS sequence"/>
</dbReference>
<reference evidence="3" key="1">
    <citation type="journal article" date="2019" name="Int. J. Syst. Evol. Microbiol.">
        <title>The Global Catalogue of Microorganisms (GCM) 10K type strain sequencing project: providing services to taxonomists for standard genome sequencing and annotation.</title>
        <authorList>
            <consortium name="The Broad Institute Genomics Platform"/>
            <consortium name="The Broad Institute Genome Sequencing Center for Infectious Disease"/>
            <person name="Wu L."/>
            <person name="Ma J."/>
        </authorList>
    </citation>
    <scope>NUCLEOTIDE SEQUENCE [LARGE SCALE GENOMIC DNA]</scope>
    <source>
        <strain evidence="3">JCM 17452</strain>
    </source>
</reference>
<evidence type="ECO:0000313" key="3">
    <source>
        <dbReference type="Proteomes" id="UP001500027"/>
    </source>
</evidence>
<organism evidence="2 3">
    <name type="scientific">Hyunsoonleella aestuarii</name>
    <dbReference type="NCBI Taxonomy" id="912802"/>
    <lineage>
        <taxon>Bacteria</taxon>
        <taxon>Pseudomonadati</taxon>
        <taxon>Bacteroidota</taxon>
        <taxon>Flavobacteriia</taxon>
        <taxon>Flavobacteriales</taxon>
        <taxon>Flavobacteriaceae</taxon>
    </lineage>
</organism>
<comment type="caution">
    <text evidence="2">The sequence shown here is derived from an EMBL/GenBank/DDBJ whole genome shotgun (WGS) entry which is preliminary data.</text>
</comment>
<name>A0ABP8ED37_9FLAO</name>
<protein>
    <recommendedName>
        <fullName evidence="4">Gliding motility protein GldL</fullName>
    </recommendedName>
</protein>
<evidence type="ECO:0000256" key="1">
    <source>
        <dbReference type="SAM" id="Phobius"/>
    </source>
</evidence>
<evidence type="ECO:0008006" key="4">
    <source>
        <dbReference type="Google" id="ProtNLM"/>
    </source>
</evidence>
<keyword evidence="1" id="KW-0472">Membrane</keyword>
<accession>A0ABP8ED37</accession>
<evidence type="ECO:0000313" key="2">
    <source>
        <dbReference type="EMBL" id="GAA4270003.1"/>
    </source>
</evidence>
<keyword evidence="1" id="KW-0812">Transmembrane</keyword>
<proteinExistence type="predicted"/>
<dbReference type="EMBL" id="BAABAV010000002">
    <property type="protein sequence ID" value="GAA4270003.1"/>
    <property type="molecule type" value="Genomic_DNA"/>
</dbReference>